<name>A0AAV4P8R1_CAEEX</name>
<gene>
    <name evidence="1" type="ORF">CEXT_716971</name>
</gene>
<evidence type="ECO:0000313" key="2">
    <source>
        <dbReference type="Proteomes" id="UP001054945"/>
    </source>
</evidence>
<dbReference type="Proteomes" id="UP001054945">
    <property type="component" value="Unassembled WGS sequence"/>
</dbReference>
<reference evidence="1 2" key="1">
    <citation type="submission" date="2021-06" db="EMBL/GenBank/DDBJ databases">
        <title>Caerostris extrusa draft genome.</title>
        <authorList>
            <person name="Kono N."/>
            <person name="Arakawa K."/>
        </authorList>
    </citation>
    <scope>NUCLEOTIDE SEQUENCE [LARGE SCALE GENOMIC DNA]</scope>
</reference>
<protein>
    <submittedName>
        <fullName evidence="1">Uncharacterized protein</fullName>
    </submittedName>
</protein>
<organism evidence="1 2">
    <name type="scientific">Caerostris extrusa</name>
    <name type="common">Bark spider</name>
    <name type="synonym">Caerostris bankana</name>
    <dbReference type="NCBI Taxonomy" id="172846"/>
    <lineage>
        <taxon>Eukaryota</taxon>
        <taxon>Metazoa</taxon>
        <taxon>Ecdysozoa</taxon>
        <taxon>Arthropoda</taxon>
        <taxon>Chelicerata</taxon>
        <taxon>Arachnida</taxon>
        <taxon>Araneae</taxon>
        <taxon>Araneomorphae</taxon>
        <taxon>Entelegynae</taxon>
        <taxon>Araneoidea</taxon>
        <taxon>Araneidae</taxon>
        <taxon>Caerostris</taxon>
    </lineage>
</organism>
<dbReference type="AlphaFoldDB" id="A0AAV4P8R1"/>
<dbReference type="EMBL" id="BPLR01004138">
    <property type="protein sequence ID" value="GIX92556.1"/>
    <property type="molecule type" value="Genomic_DNA"/>
</dbReference>
<keyword evidence="2" id="KW-1185">Reference proteome</keyword>
<comment type="caution">
    <text evidence="1">The sequence shown here is derived from an EMBL/GenBank/DDBJ whole genome shotgun (WGS) entry which is preliminary data.</text>
</comment>
<proteinExistence type="predicted"/>
<sequence length="69" mass="7788">MGSLKKNLVFLGDVAALDVLKNYVRLPVQSITPDQLRSAVKHIVHCFEILLVNEGNQIEHLSLHRRGQD</sequence>
<evidence type="ECO:0000313" key="1">
    <source>
        <dbReference type="EMBL" id="GIX92556.1"/>
    </source>
</evidence>
<accession>A0AAV4P8R1</accession>